<dbReference type="Pfam" id="PF04542">
    <property type="entry name" value="Sigma70_r2"/>
    <property type="match status" value="1"/>
</dbReference>
<sequence length="141" mass="16375">MSIVIDATVSGDVLQEVFMKIWKQIDHYDVSRGRLFTWMHNIARSTAIDMVRSKAWQHSRTNKSLTDNDIQLPDKAQQQQEDLGLRKMVKVLKPEYRAVVELSYFEGYKQEEIAKIVGIPLGTVKTRLRAALLQLRKEINF</sequence>
<dbReference type="EMBL" id="QLMA01000006">
    <property type="protein sequence ID" value="RAJ79366.1"/>
    <property type="molecule type" value="Genomic_DNA"/>
</dbReference>
<evidence type="ECO:0000313" key="8">
    <source>
        <dbReference type="Proteomes" id="UP000249819"/>
    </source>
</evidence>
<feature type="domain" description="RNA polymerase sigma-70 region 2" evidence="5">
    <location>
        <begin position="11"/>
        <end position="56"/>
    </location>
</feature>
<dbReference type="SUPFAM" id="SSF88659">
    <property type="entry name" value="Sigma3 and sigma4 domains of RNA polymerase sigma factors"/>
    <property type="match status" value="1"/>
</dbReference>
<dbReference type="AlphaFoldDB" id="A0A327VWR8"/>
<evidence type="ECO:0000259" key="5">
    <source>
        <dbReference type="Pfam" id="PF04542"/>
    </source>
</evidence>
<proteinExistence type="inferred from homology"/>
<keyword evidence="8" id="KW-1185">Reference proteome</keyword>
<reference evidence="7 8" key="1">
    <citation type="submission" date="2018-06" db="EMBL/GenBank/DDBJ databases">
        <title>Genomic Encyclopedia of Archaeal and Bacterial Type Strains, Phase II (KMG-II): from individual species to whole genera.</title>
        <authorList>
            <person name="Goeker M."/>
        </authorList>
    </citation>
    <scope>NUCLEOTIDE SEQUENCE [LARGE SCALE GENOMIC DNA]</scope>
    <source>
        <strain evidence="7 8">DSM 29821</strain>
    </source>
</reference>
<dbReference type="GO" id="GO:0016987">
    <property type="term" value="F:sigma factor activity"/>
    <property type="evidence" value="ECO:0007669"/>
    <property type="project" value="UniProtKB-KW"/>
</dbReference>
<dbReference type="PANTHER" id="PTHR43133:SF62">
    <property type="entry name" value="RNA POLYMERASE SIGMA FACTOR SIGZ"/>
    <property type="match status" value="1"/>
</dbReference>
<dbReference type="PANTHER" id="PTHR43133">
    <property type="entry name" value="RNA POLYMERASE ECF-TYPE SIGMA FACTO"/>
    <property type="match status" value="1"/>
</dbReference>
<keyword evidence="2" id="KW-0805">Transcription regulation</keyword>
<gene>
    <name evidence="7" type="ORF">CLV59_106431</name>
</gene>
<evidence type="ECO:0000313" key="7">
    <source>
        <dbReference type="EMBL" id="RAJ79366.1"/>
    </source>
</evidence>
<evidence type="ECO:0000256" key="4">
    <source>
        <dbReference type="ARBA" id="ARBA00023163"/>
    </source>
</evidence>
<evidence type="ECO:0000256" key="2">
    <source>
        <dbReference type="ARBA" id="ARBA00023015"/>
    </source>
</evidence>
<dbReference type="InterPro" id="IPR036388">
    <property type="entry name" value="WH-like_DNA-bd_sf"/>
</dbReference>
<dbReference type="Proteomes" id="UP000249819">
    <property type="component" value="Unassembled WGS sequence"/>
</dbReference>
<keyword evidence="4" id="KW-0804">Transcription</keyword>
<comment type="caution">
    <text evidence="7">The sequence shown here is derived from an EMBL/GenBank/DDBJ whole genome shotgun (WGS) entry which is preliminary data.</text>
</comment>
<dbReference type="InterPro" id="IPR013249">
    <property type="entry name" value="RNA_pol_sigma70_r4_t2"/>
</dbReference>
<dbReference type="InterPro" id="IPR013325">
    <property type="entry name" value="RNA_pol_sigma_r2"/>
</dbReference>
<dbReference type="InterPro" id="IPR007627">
    <property type="entry name" value="RNA_pol_sigma70_r2"/>
</dbReference>
<dbReference type="SUPFAM" id="SSF88946">
    <property type="entry name" value="Sigma2 domain of RNA polymerase sigma factors"/>
    <property type="match status" value="1"/>
</dbReference>
<organism evidence="7 8">
    <name type="scientific">Chitinophaga dinghuensis</name>
    <dbReference type="NCBI Taxonomy" id="1539050"/>
    <lineage>
        <taxon>Bacteria</taxon>
        <taxon>Pseudomonadati</taxon>
        <taxon>Bacteroidota</taxon>
        <taxon>Chitinophagia</taxon>
        <taxon>Chitinophagales</taxon>
        <taxon>Chitinophagaceae</taxon>
        <taxon>Chitinophaga</taxon>
    </lineage>
</organism>
<dbReference type="Gene3D" id="1.10.1740.10">
    <property type="match status" value="1"/>
</dbReference>
<dbReference type="CDD" id="cd06171">
    <property type="entry name" value="Sigma70_r4"/>
    <property type="match status" value="1"/>
</dbReference>
<protein>
    <submittedName>
        <fullName evidence="7">RNA polymerase sigma-70 factor (ECF subfamily)</fullName>
    </submittedName>
</protein>
<dbReference type="GO" id="GO:0006352">
    <property type="term" value="P:DNA-templated transcription initiation"/>
    <property type="evidence" value="ECO:0007669"/>
    <property type="project" value="InterPro"/>
</dbReference>
<dbReference type="GO" id="GO:0003677">
    <property type="term" value="F:DNA binding"/>
    <property type="evidence" value="ECO:0007669"/>
    <property type="project" value="InterPro"/>
</dbReference>
<accession>A0A327VWR8</accession>
<dbReference type="NCBIfam" id="TIGR02937">
    <property type="entry name" value="sigma70-ECF"/>
    <property type="match status" value="1"/>
</dbReference>
<dbReference type="InterPro" id="IPR013324">
    <property type="entry name" value="RNA_pol_sigma_r3/r4-like"/>
</dbReference>
<evidence type="ECO:0000259" key="6">
    <source>
        <dbReference type="Pfam" id="PF08281"/>
    </source>
</evidence>
<name>A0A327VWR8_9BACT</name>
<feature type="domain" description="RNA polymerase sigma factor 70 region 4 type 2" evidence="6">
    <location>
        <begin position="85"/>
        <end position="135"/>
    </location>
</feature>
<dbReference type="Pfam" id="PF08281">
    <property type="entry name" value="Sigma70_r4_2"/>
    <property type="match status" value="1"/>
</dbReference>
<dbReference type="InterPro" id="IPR039425">
    <property type="entry name" value="RNA_pol_sigma-70-like"/>
</dbReference>
<dbReference type="InterPro" id="IPR014284">
    <property type="entry name" value="RNA_pol_sigma-70_dom"/>
</dbReference>
<evidence type="ECO:0000256" key="3">
    <source>
        <dbReference type="ARBA" id="ARBA00023082"/>
    </source>
</evidence>
<comment type="similarity">
    <text evidence="1">Belongs to the sigma-70 factor family. ECF subfamily.</text>
</comment>
<dbReference type="Gene3D" id="1.10.10.10">
    <property type="entry name" value="Winged helix-like DNA-binding domain superfamily/Winged helix DNA-binding domain"/>
    <property type="match status" value="1"/>
</dbReference>
<keyword evidence="3" id="KW-0731">Sigma factor</keyword>
<evidence type="ECO:0000256" key="1">
    <source>
        <dbReference type="ARBA" id="ARBA00010641"/>
    </source>
</evidence>